<keyword evidence="2" id="KW-1185">Reference proteome</keyword>
<proteinExistence type="predicted"/>
<accession>A0AAN7Q4I9</accession>
<dbReference type="EMBL" id="JAXIOK010000011">
    <property type="protein sequence ID" value="KAK4759422.1"/>
    <property type="molecule type" value="Genomic_DNA"/>
</dbReference>
<reference evidence="1 2" key="1">
    <citation type="journal article" date="2023" name="Hortic Res">
        <title>Pangenome of water caltrop reveals structural variations and asymmetric subgenome divergence after allopolyploidization.</title>
        <authorList>
            <person name="Zhang X."/>
            <person name="Chen Y."/>
            <person name="Wang L."/>
            <person name="Yuan Y."/>
            <person name="Fang M."/>
            <person name="Shi L."/>
            <person name="Lu R."/>
            <person name="Comes H.P."/>
            <person name="Ma Y."/>
            <person name="Chen Y."/>
            <person name="Huang G."/>
            <person name="Zhou Y."/>
            <person name="Zheng Z."/>
            <person name="Qiu Y."/>
        </authorList>
    </citation>
    <scope>NUCLEOTIDE SEQUENCE [LARGE SCALE GENOMIC DNA]</scope>
    <source>
        <tissue evidence="1">Roots</tissue>
    </source>
</reference>
<dbReference type="AlphaFoldDB" id="A0AAN7Q4I9"/>
<evidence type="ECO:0000313" key="2">
    <source>
        <dbReference type="Proteomes" id="UP001345219"/>
    </source>
</evidence>
<comment type="caution">
    <text evidence="1">The sequence shown here is derived from an EMBL/GenBank/DDBJ whole genome shotgun (WGS) entry which is preliminary data.</text>
</comment>
<protein>
    <submittedName>
        <fullName evidence="1">Uncharacterized protein</fullName>
    </submittedName>
</protein>
<name>A0AAN7Q4I9_9MYRT</name>
<gene>
    <name evidence="1" type="ORF">SAY87_022553</name>
</gene>
<dbReference type="Proteomes" id="UP001345219">
    <property type="component" value="Chromosome 17"/>
</dbReference>
<sequence length="118" mass="13508">MDWFEYSWSAMIRKWDSLATAGQMTMICSQSLDGGENAVLSFAAVSFQKHATTIFGSYDFNQTILFLLTDLQEDDMGSCQFLNREMVSFLCRVVAYVRYLELQSVYSFIHLGSAYSLF</sequence>
<organism evidence="1 2">
    <name type="scientific">Trapa incisa</name>
    <dbReference type="NCBI Taxonomy" id="236973"/>
    <lineage>
        <taxon>Eukaryota</taxon>
        <taxon>Viridiplantae</taxon>
        <taxon>Streptophyta</taxon>
        <taxon>Embryophyta</taxon>
        <taxon>Tracheophyta</taxon>
        <taxon>Spermatophyta</taxon>
        <taxon>Magnoliopsida</taxon>
        <taxon>eudicotyledons</taxon>
        <taxon>Gunneridae</taxon>
        <taxon>Pentapetalae</taxon>
        <taxon>rosids</taxon>
        <taxon>malvids</taxon>
        <taxon>Myrtales</taxon>
        <taxon>Lythraceae</taxon>
        <taxon>Trapa</taxon>
    </lineage>
</organism>
<evidence type="ECO:0000313" key="1">
    <source>
        <dbReference type="EMBL" id="KAK4759422.1"/>
    </source>
</evidence>